<proteinExistence type="predicted"/>
<accession>A0ABD2Q3Z7</accession>
<evidence type="ECO:0000313" key="2">
    <source>
        <dbReference type="Proteomes" id="UP001626550"/>
    </source>
</evidence>
<keyword evidence="2" id="KW-1185">Reference proteome</keyword>
<feature type="non-terminal residue" evidence="1">
    <location>
        <position position="1"/>
    </location>
</feature>
<sequence length="144" mass="16448">ERDDRTGFYFTGSLRLTVDRTCLLTEWSLDRVIRLNRAHQLSQSGSLLLRLYSVNRTDIVESGHVATAWQLHPRARLVSEFDLTRRIGLAERFLICHLPQAATLQLVIGLRTHNQFKSDIISSLVHLPDPSQGTSCHNFLDLKN</sequence>
<comment type="caution">
    <text evidence="1">The sequence shown here is derived from an EMBL/GenBank/DDBJ whole genome shotgun (WGS) entry which is preliminary data.</text>
</comment>
<protein>
    <submittedName>
        <fullName evidence="1">Uncharacterized protein</fullName>
    </submittedName>
</protein>
<name>A0ABD2Q3Z7_9PLAT</name>
<evidence type="ECO:0000313" key="1">
    <source>
        <dbReference type="EMBL" id="KAL3312891.1"/>
    </source>
</evidence>
<dbReference type="AlphaFoldDB" id="A0ABD2Q3Z7"/>
<dbReference type="Proteomes" id="UP001626550">
    <property type="component" value="Unassembled WGS sequence"/>
</dbReference>
<gene>
    <name evidence="1" type="ORF">Ciccas_008515</name>
</gene>
<organism evidence="1 2">
    <name type="scientific">Cichlidogyrus casuarinus</name>
    <dbReference type="NCBI Taxonomy" id="1844966"/>
    <lineage>
        <taxon>Eukaryota</taxon>
        <taxon>Metazoa</taxon>
        <taxon>Spiralia</taxon>
        <taxon>Lophotrochozoa</taxon>
        <taxon>Platyhelminthes</taxon>
        <taxon>Monogenea</taxon>
        <taxon>Monopisthocotylea</taxon>
        <taxon>Dactylogyridea</taxon>
        <taxon>Ancyrocephalidae</taxon>
        <taxon>Cichlidogyrus</taxon>
    </lineage>
</organism>
<reference evidence="1 2" key="1">
    <citation type="submission" date="2024-11" db="EMBL/GenBank/DDBJ databases">
        <title>Adaptive evolution of stress response genes in parasites aligns with host niche diversity.</title>
        <authorList>
            <person name="Hahn C."/>
            <person name="Resl P."/>
        </authorList>
    </citation>
    <scope>NUCLEOTIDE SEQUENCE [LARGE SCALE GENOMIC DNA]</scope>
    <source>
        <strain evidence="1">EGGRZ-B1_66</strain>
        <tissue evidence="1">Body</tissue>
    </source>
</reference>
<dbReference type="EMBL" id="JBJKFK010001514">
    <property type="protein sequence ID" value="KAL3312891.1"/>
    <property type="molecule type" value="Genomic_DNA"/>
</dbReference>